<evidence type="ECO:0000256" key="2">
    <source>
        <dbReference type="ARBA" id="ARBA00022801"/>
    </source>
</evidence>
<keyword evidence="8" id="KW-1185">Reference proteome</keyword>
<proteinExistence type="inferred from homology"/>
<dbReference type="OrthoDB" id="9801109at2"/>
<keyword evidence="2" id="KW-0378">Hydrolase</keyword>
<comment type="similarity">
    <text evidence="4">Belongs to the YmdB-like family.</text>
</comment>
<keyword evidence="1 6" id="KW-0479">Metal-binding</keyword>
<dbReference type="InterPro" id="IPR005235">
    <property type="entry name" value="YmdB-like"/>
</dbReference>
<evidence type="ECO:0000313" key="7">
    <source>
        <dbReference type="EMBL" id="RYC33876.1"/>
    </source>
</evidence>
<feature type="binding site" evidence="6">
    <location>
        <position position="180"/>
    </location>
    <ligand>
        <name>Fe cation</name>
        <dbReference type="ChEBI" id="CHEBI:24875"/>
        <label>1</label>
    </ligand>
</feature>
<evidence type="ECO:0000313" key="8">
    <source>
        <dbReference type="Proteomes" id="UP000290759"/>
    </source>
</evidence>
<dbReference type="Gene3D" id="3.60.21.10">
    <property type="match status" value="1"/>
</dbReference>
<dbReference type="Pfam" id="PF13277">
    <property type="entry name" value="YmdB"/>
    <property type="match status" value="1"/>
</dbReference>
<dbReference type="GO" id="GO:0046872">
    <property type="term" value="F:metal ion binding"/>
    <property type="evidence" value="ECO:0007669"/>
    <property type="project" value="UniProtKB-KW"/>
</dbReference>
<feature type="binding site" evidence="6">
    <location>
        <position position="39"/>
    </location>
    <ligand>
        <name>Fe cation</name>
        <dbReference type="ChEBI" id="CHEBI:24875"/>
        <label>2</label>
    </ligand>
</feature>
<feature type="binding site" evidence="6">
    <location>
        <position position="153"/>
    </location>
    <ligand>
        <name>Fe cation</name>
        <dbReference type="ChEBI" id="CHEBI:24875"/>
        <label>2</label>
    </ligand>
</feature>
<accession>A0A4Q2UFI2</accession>
<dbReference type="AlphaFoldDB" id="A0A4Q2UFI2"/>
<dbReference type="PIRSF" id="PIRSF004789">
    <property type="entry name" value="DR1281"/>
    <property type="match status" value="1"/>
</dbReference>
<evidence type="ECO:0000256" key="4">
    <source>
        <dbReference type="ARBA" id="ARBA00061401"/>
    </source>
</evidence>
<evidence type="ECO:0000256" key="3">
    <source>
        <dbReference type="ARBA" id="ARBA00023004"/>
    </source>
</evidence>
<reference evidence="7 8" key="2">
    <citation type="submission" date="2019-02" db="EMBL/GenBank/DDBJ databases">
        <title>'Lichenibacterium ramalinii' gen. nov. sp. nov., 'Lichenibacterium minor' gen. nov. sp. nov.</title>
        <authorList>
            <person name="Pankratov T."/>
        </authorList>
    </citation>
    <scope>NUCLEOTIDE SEQUENCE [LARGE SCALE GENOMIC DNA]</scope>
    <source>
        <strain evidence="7 8">RmlP026</strain>
    </source>
</reference>
<dbReference type="FunFam" id="3.60.21.10:FF:000016">
    <property type="entry name" value="Putative metallophosphoesterase"/>
    <property type="match status" value="1"/>
</dbReference>
<dbReference type="EMBL" id="QYBB01000001">
    <property type="protein sequence ID" value="RYC33876.1"/>
    <property type="molecule type" value="Genomic_DNA"/>
</dbReference>
<protein>
    <submittedName>
        <fullName evidence="7">TIGR00282 family metallophosphoesterase</fullName>
    </submittedName>
</protein>
<dbReference type="NCBIfam" id="TIGR00282">
    <property type="entry name" value="TIGR00282 family metallophosphoesterase"/>
    <property type="match status" value="1"/>
</dbReference>
<feature type="binding site" evidence="6">
    <location>
        <position position="40"/>
    </location>
    <ligand>
        <name>Fe cation</name>
        <dbReference type="ChEBI" id="CHEBI:24875"/>
        <label>1</label>
    </ligand>
</feature>
<dbReference type="PANTHER" id="PTHR36303">
    <property type="entry name" value="2',3'-CYCLIC-NUCLEOTIDE 2'-PHOSPHODIESTERASE"/>
    <property type="match status" value="1"/>
</dbReference>
<feature type="binding site" evidence="6">
    <location>
        <position position="8"/>
    </location>
    <ligand>
        <name>Fe cation</name>
        <dbReference type="ChEBI" id="CHEBI:24875"/>
        <label>1</label>
    </ligand>
</feature>
<keyword evidence="3" id="KW-0408">Iron</keyword>
<dbReference type="GO" id="GO:0004113">
    <property type="term" value="F:2',3'-cyclic-nucleotide 3'-phosphodiesterase activity"/>
    <property type="evidence" value="ECO:0007669"/>
    <property type="project" value="TreeGrafter"/>
</dbReference>
<dbReference type="RefSeq" id="WP_129222735.1">
    <property type="nucleotide sequence ID" value="NZ_QYBB01000001.1"/>
</dbReference>
<feature type="active site" description="Proton donor" evidence="5">
    <location>
        <position position="68"/>
    </location>
</feature>
<evidence type="ECO:0000256" key="6">
    <source>
        <dbReference type="PIRSR" id="PIRSR004789-51"/>
    </source>
</evidence>
<dbReference type="InterPro" id="IPR029052">
    <property type="entry name" value="Metallo-depent_PP-like"/>
</dbReference>
<feature type="binding site" evidence="6">
    <location>
        <position position="39"/>
    </location>
    <ligand>
        <name>Fe cation</name>
        <dbReference type="ChEBI" id="CHEBI:24875"/>
        <label>1</label>
    </ligand>
</feature>
<dbReference type="PANTHER" id="PTHR36303:SF1">
    <property type="entry name" value="2',3'-CYCLIC-NUCLEOTIDE 2'-PHOSPHODIESTERASE"/>
    <property type="match status" value="1"/>
</dbReference>
<evidence type="ECO:0000256" key="5">
    <source>
        <dbReference type="PIRSR" id="PIRSR004789-50"/>
    </source>
</evidence>
<feature type="binding site" evidence="6">
    <location>
        <position position="67"/>
    </location>
    <ligand>
        <name>Fe cation</name>
        <dbReference type="ChEBI" id="CHEBI:24875"/>
        <label>2</label>
    </ligand>
</feature>
<name>A0A4Q2UFI2_9HYPH</name>
<dbReference type="Proteomes" id="UP000290759">
    <property type="component" value="Unassembled WGS sequence"/>
</dbReference>
<gene>
    <name evidence="7" type="ORF">D3273_01065</name>
</gene>
<dbReference type="SUPFAM" id="SSF56300">
    <property type="entry name" value="Metallo-dependent phosphatases"/>
    <property type="match status" value="1"/>
</dbReference>
<comment type="caution">
    <text evidence="7">The sequence shown here is derived from an EMBL/GenBank/DDBJ whole genome shotgun (WGS) entry which is preliminary data.</text>
</comment>
<organism evidence="7 8">
    <name type="scientific">Lichenibacterium minor</name>
    <dbReference type="NCBI Taxonomy" id="2316528"/>
    <lineage>
        <taxon>Bacteria</taxon>
        <taxon>Pseudomonadati</taxon>
        <taxon>Pseudomonadota</taxon>
        <taxon>Alphaproteobacteria</taxon>
        <taxon>Hyphomicrobiales</taxon>
        <taxon>Lichenihabitantaceae</taxon>
        <taxon>Lichenibacterium</taxon>
    </lineage>
</organism>
<sequence>MRILFVGDVMGRSGRAAIAAELPNLRARWRLDLVVVNGENAAGGKGITEKICDEILDAGADAVTLGNHAFDQREALVFIDRQPRLVRPLNFPPGTPGRGAALVDLHDGRRALVLNVMGRVFMDPLDDPFAGLEREIEACPLGVACDAVVVDVHAEATSEKVAIGHVLDGRASLVVGTHTHIPTADHRVLPNGTAYLTDAGMTGDYDSVIGVAKEEPIRRFIQRTPGSRYEPADGPATLCGVAVETDDRTGLAVRIAPVRVGGLLSRAVPDFWEGEEGAIWR</sequence>
<evidence type="ECO:0000256" key="1">
    <source>
        <dbReference type="ARBA" id="ARBA00022723"/>
    </source>
</evidence>
<dbReference type="CDD" id="cd07382">
    <property type="entry name" value="MPP_DR1281"/>
    <property type="match status" value="1"/>
</dbReference>
<feature type="binding site" evidence="6">
    <location>
        <position position="178"/>
    </location>
    <ligand>
        <name>Fe cation</name>
        <dbReference type="ChEBI" id="CHEBI:24875"/>
        <label>2</label>
    </ligand>
</feature>
<reference evidence="7 8" key="1">
    <citation type="submission" date="2018-12" db="EMBL/GenBank/DDBJ databases">
        <authorList>
            <person name="Grouzdev D.S."/>
            <person name="Krutkina M.S."/>
        </authorList>
    </citation>
    <scope>NUCLEOTIDE SEQUENCE [LARGE SCALE GENOMIC DNA]</scope>
    <source>
        <strain evidence="7 8">RmlP026</strain>
    </source>
</reference>